<feature type="region of interest" description="Disordered" evidence="5">
    <location>
        <begin position="905"/>
        <end position="924"/>
    </location>
</feature>
<dbReference type="OrthoDB" id="68611at2759"/>
<protein>
    <recommendedName>
        <fullName evidence="7">Integral membrane bound transporter domain-containing protein</fullName>
    </recommendedName>
</protein>
<evidence type="ECO:0000256" key="5">
    <source>
        <dbReference type="SAM" id="MobiDB-lite"/>
    </source>
</evidence>
<comment type="subcellular location">
    <subcellularLocation>
        <location evidence="1">Membrane</location>
        <topology evidence="1">Multi-pass membrane protein</topology>
    </subcellularLocation>
</comment>
<keyword evidence="3 6" id="KW-1133">Transmembrane helix</keyword>
<dbReference type="EMBL" id="WIUZ02000001">
    <property type="protein sequence ID" value="KAF9792464.1"/>
    <property type="molecule type" value="Genomic_DNA"/>
</dbReference>
<reference evidence="8" key="2">
    <citation type="submission" date="2020-11" db="EMBL/GenBank/DDBJ databases">
        <authorList>
            <consortium name="DOE Joint Genome Institute"/>
            <person name="Kuo A."/>
            <person name="Miyauchi S."/>
            <person name="Kiss E."/>
            <person name="Drula E."/>
            <person name="Kohler A."/>
            <person name="Sanchez-Garcia M."/>
            <person name="Andreopoulos B."/>
            <person name="Barry K.W."/>
            <person name="Bonito G."/>
            <person name="Buee M."/>
            <person name="Carver A."/>
            <person name="Chen C."/>
            <person name="Cichocki N."/>
            <person name="Clum A."/>
            <person name="Culley D."/>
            <person name="Crous P.W."/>
            <person name="Fauchery L."/>
            <person name="Girlanda M."/>
            <person name="Hayes R."/>
            <person name="Keri Z."/>
            <person name="Labutti K."/>
            <person name="Lipzen A."/>
            <person name="Lombard V."/>
            <person name="Magnuson J."/>
            <person name="Maillard F."/>
            <person name="Morin E."/>
            <person name="Murat C."/>
            <person name="Nolan M."/>
            <person name="Ohm R."/>
            <person name="Pangilinan J."/>
            <person name="Pereira M."/>
            <person name="Perotto S."/>
            <person name="Peter M."/>
            <person name="Riley R."/>
            <person name="Sitrit Y."/>
            <person name="Stielow B."/>
            <person name="Szollosi G."/>
            <person name="Zifcakova L."/>
            <person name="Stursova M."/>
            <person name="Spatafora J.W."/>
            <person name="Tedersoo L."/>
            <person name="Vaario L.-M."/>
            <person name="Yamada A."/>
            <person name="Yan M."/>
            <person name="Wang P."/>
            <person name="Xu J."/>
            <person name="Bruns T."/>
            <person name="Baldrian P."/>
            <person name="Vilgalys R."/>
            <person name="Henrissat B."/>
            <person name="Grigoriev I.V."/>
            <person name="Hibbett D."/>
            <person name="Nagy L.G."/>
            <person name="Martin F.M."/>
        </authorList>
    </citation>
    <scope>NUCLEOTIDE SEQUENCE</scope>
    <source>
        <strain evidence="8">UH-Tt-Lm1</strain>
    </source>
</reference>
<dbReference type="InterPro" id="IPR049453">
    <property type="entry name" value="Memb_transporter_dom"/>
</dbReference>
<feature type="transmembrane region" description="Helical" evidence="6">
    <location>
        <begin position="105"/>
        <end position="122"/>
    </location>
</feature>
<sequence length="931" mass="104583">MFSLSTLKNALVKTGLINRRAIARILSTLLCCLVVAIRPFSVIGGQYAFLVITVKELIFAIQENLAQQLEGTALNVMGALLGIGISTVAKYLANLPKMDPVTARTIPAIFLVFIAFVAGWVKSRLPRLQQSMRICCFVSIWLLTVNTGSNTKYWKDSLSFIWVTLVPAVVTLVVSLFILEWSSAAFGEHIVGSLDIMQQCLACKLRLMLDDDTPPIEVSHAENLDEELLRKSVALDSVYEQAAFEIRLGRLDVTSLKPFIRTIEHLRRELAWGMTIHRASLSLIHPDTFKLLATPTRLLGESILQQMELIRTVVSLAYQGGIKPHDFRAEKSAIVEAECRLRQTKEDVRRELEKIFETLGPECSHLPQDVCDLSLAMISLLQMGTEVQRALHDCTRMITLYESSTYRMWHPRISLAWLGLPPRSLMFDEQDAIPVEHPPHETNLTVEEARQGVEEYHSKIPDEDAKSTGGSTLKTVSKVNPAALIRRIWRSARVVQIRLLLSGWERAAHHSPHLRHAYKNAAGVALLSIPVFLSPASPGHEWFDAARGQWMVISYVWVLETSTGATWRTGYLRLSGTIIGAIYAYLCWLIARTNPFGLTALITIADVPVTWIILKTNVQPLGVVINVTLGPIALAEYVQRQLNVSVLCKFSNTWLNFAEDVVALGLATLRGLMIMGGIVSAIIVNHTLYPRHCRVIFLTGTCRTLSLLNQLYLNMGRDLYQHGTQMSYTPCSKRPVLKLEIQCRNSLHQLSLVLKAMSDELSWVPKPTRKYHETVFLMQRLLDIMTGLRKVREYVPKEEAIVNVLSERRDMISCVCIGLFACENAFRARQPIPQFLPSARGALNKLELKVRHALYQSQKDKSMGLSPAYAFVEGEIMKEMVVTLETMTELCRALFGSAEWAVSSRGGTRVNSPTISRQTSREDDLARPWFM</sequence>
<dbReference type="InterPro" id="IPR052430">
    <property type="entry name" value="IVT-Associated"/>
</dbReference>
<evidence type="ECO:0000256" key="6">
    <source>
        <dbReference type="SAM" id="Phobius"/>
    </source>
</evidence>
<evidence type="ECO:0000313" key="8">
    <source>
        <dbReference type="EMBL" id="KAF9792464.1"/>
    </source>
</evidence>
<evidence type="ECO:0000259" key="7">
    <source>
        <dbReference type="Pfam" id="PF13515"/>
    </source>
</evidence>
<gene>
    <name evidence="8" type="ORF">BJ322DRAFT_1029395</name>
</gene>
<accession>A0A9P6LC58</accession>
<dbReference type="AlphaFoldDB" id="A0A9P6LC58"/>
<evidence type="ECO:0000256" key="3">
    <source>
        <dbReference type="ARBA" id="ARBA00022989"/>
    </source>
</evidence>
<evidence type="ECO:0000256" key="2">
    <source>
        <dbReference type="ARBA" id="ARBA00022692"/>
    </source>
</evidence>
<feature type="transmembrane region" description="Helical" evidence="6">
    <location>
        <begin position="597"/>
        <end position="614"/>
    </location>
</feature>
<feature type="transmembrane region" description="Helical" evidence="6">
    <location>
        <begin position="662"/>
        <end position="684"/>
    </location>
</feature>
<dbReference type="PANTHER" id="PTHR47804:SF3">
    <property type="entry name" value="PROTEIN BRE4"/>
    <property type="match status" value="1"/>
</dbReference>
<feature type="compositionally biased region" description="Polar residues" evidence="5">
    <location>
        <begin position="905"/>
        <end position="918"/>
    </location>
</feature>
<keyword evidence="2 6" id="KW-0812">Transmembrane</keyword>
<keyword evidence="9" id="KW-1185">Reference proteome</keyword>
<dbReference type="Pfam" id="PF13515">
    <property type="entry name" value="FUSC_2"/>
    <property type="match status" value="1"/>
</dbReference>
<reference evidence="8" key="1">
    <citation type="journal article" date="2020" name="Nat. Commun.">
        <title>Large-scale genome sequencing of mycorrhizal fungi provides insights into the early evolution of symbiotic traits.</title>
        <authorList>
            <person name="Miyauchi S."/>
            <person name="Kiss E."/>
            <person name="Kuo A."/>
            <person name="Drula E."/>
            <person name="Kohler A."/>
            <person name="Sanchez-Garcia M."/>
            <person name="Morin E."/>
            <person name="Andreopoulos B."/>
            <person name="Barry K.W."/>
            <person name="Bonito G."/>
            <person name="Buee M."/>
            <person name="Carver A."/>
            <person name="Chen C."/>
            <person name="Cichocki N."/>
            <person name="Clum A."/>
            <person name="Culley D."/>
            <person name="Crous P.W."/>
            <person name="Fauchery L."/>
            <person name="Girlanda M."/>
            <person name="Hayes R.D."/>
            <person name="Keri Z."/>
            <person name="LaButti K."/>
            <person name="Lipzen A."/>
            <person name="Lombard V."/>
            <person name="Magnuson J."/>
            <person name="Maillard F."/>
            <person name="Murat C."/>
            <person name="Nolan M."/>
            <person name="Ohm R.A."/>
            <person name="Pangilinan J."/>
            <person name="Pereira M.F."/>
            <person name="Perotto S."/>
            <person name="Peter M."/>
            <person name="Pfister S."/>
            <person name="Riley R."/>
            <person name="Sitrit Y."/>
            <person name="Stielow J.B."/>
            <person name="Szollosi G."/>
            <person name="Zifcakova L."/>
            <person name="Stursova M."/>
            <person name="Spatafora J.W."/>
            <person name="Tedersoo L."/>
            <person name="Vaario L.M."/>
            <person name="Yamada A."/>
            <person name="Yan M."/>
            <person name="Wang P."/>
            <person name="Xu J."/>
            <person name="Bruns T."/>
            <person name="Baldrian P."/>
            <person name="Vilgalys R."/>
            <person name="Dunand C."/>
            <person name="Henrissat B."/>
            <person name="Grigoriev I.V."/>
            <person name="Hibbett D."/>
            <person name="Nagy L.G."/>
            <person name="Martin F.M."/>
        </authorList>
    </citation>
    <scope>NUCLEOTIDE SEQUENCE</scope>
    <source>
        <strain evidence="8">UH-Tt-Lm1</strain>
    </source>
</reference>
<dbReference type="GO" id="GO:0016020">
    <property type="term" value="C:membrane"/>
    <property type="evidence" value="ECO:0007669"/>
    <property type="project" value="UniProtKB-SubCell"/>
</dbReference>
<comment type="caution">
    <text evidence="8">The sequence shown here is derived from an EMBL/GenBank/DDBJ whole genome shotgun (WGS) entry which is preliminary data.</text>
</comment>
<dbReference type="Proteomes" id="UP000736335">
    <property type="component" value="Unassembled WGS sequence"/>
</dbReference>
<dbReference type="PANTHER" id="PTHR47804">
    <property type="entry name" value="60S RIBOSOMAL PROTEIN L19"/>
    <property type="match status" value="1"/>
</dbReference>
<keyword evidence="4 6" id="KW-0472">Membrane</keyword>
<evidence type="ECO:0000313" key="9">
    <source>
        <dbReference type="Proteomes" id="UP000736335"/>
    </source>
</evidence>
<feature type="transmembrane region" description="Helical" evidence="6">
    <location>
        <begin position="571"/>
        <end position="591"/>
    </location>
</feature>
<feature type="transmembrane region" description="Helical" evidence="6">
    <location>
        <begin position="160"/>
        <end position="179"/>
    </location>
</feature>
<organism evidence="8 9">
    <name type="scientific">Thelephora terrestris</name>
    <dbReference type="NCBI Taxonomy" id="56493"/>
    <lineage>
        <taxon>Eukaryota</taxon>
        <taxon>Fungi</taxon>
        <taxon>Dikarya</taxon>
        <taxon>Basidiomycota</taxon>
        <taxon>Agaricomycotina</taxon>
        <taxon>Agaricomycetes</taxon>
        <taxon>Thelephorales</taxon>
        <taxon>Thelephoraceae</taxon>
        <taxon>Thelephora</taxon>
    </lineage>
</organism>
<feature type="domain" description="Integral membrane bound transporter" evidence="7">
    <location>
        <begin position="541"/>
        <end position="684"/>
    </location>
</feature>
<proteinExistence type="predicted"/>
<feature type="transmembrane region" description="Helical" evidence="6">
    <location>
        <begin position="21"/>
        <end position="37"/>
    </location>
</feature>
<name>A0A9P6LC58_9AGAM</name>
<evidence type="ECO:0000256" key="1">
    <source>
        <dbReference type="ARBA" id="ARBA00004141"/>
    </source>
</evidence>
<evidence type="ECO:0000256" key="4">
    <source>
        <dbReference type="ARBA" id="ARBA00023136"/>
    </source>
</evidence>